<organism evidence="9 10">
    <name type="scientific">Mitsuokella jalaludinii</name>
    <dbReference type="NCBI Taxonomy" id="187979"/>
    <lineage>
        <taxon>Bacteria</taxon>
        <taxon>Bacillati</taxon>
        <taxon>Bacillota</taxon>
        <taxon>Negativicutes</taxon>
        <taxon>Selenomonadales</taxon>
        <taxon>Selenomonadaceae</taxon>
        <taxon>Mitsuokella</taxon>
    </lineage>
</organism>
<keyword evidence="3" id="KW-0762">Sugar transport</keyword>
<dbReference type="GO" id="GO:0009401">
    <property type="term" value="P:phosphoenolpyruvate-dependent sugar phosphotransferase system"/>
    <property type="evidence" value="ECO:0007669"/>
    <property type="project" value="UniProtKB-KW"/>
</dbReference>
<dbReference type="STRING" id="187979.ERS852385_00998"/>
<feature type="domain" description="PTS EIIB type-3" evidence="8">
    <location>
        <begin position="1"/>
        <end position="100"/>
    </location>
</feature>
<dbReference type="PROSITE" id="PS51100">
    <property type="entry name" value="PTS_EIIB_TYPE_3"/>
    <property type="match status" value="1"/>
</dbReference>
<dbReference type="AlphaFoldDB" id="A0A173YLG5"/>
<dbReference type="InterPro" id="IPR003501">
    <property type="entry name" value="PTS_EIIB_2/3"/>
</dbReference>
<dbReference type="eggNOG" id="COG1440">
    <property type="taxonomic scope" value="Bacteria"/>
</dbReference>
<name>A0A173YLG5_9FIRM</name>
<dbReference type="OrthoDB" id="9808134at2"/>
<dbReference type="SUPFAM" id="SSF52794">
    <property type="entry name" value="PTS system IIB component-like"/>
    <property type="match status" value="1"/>
</dbReference>
<keyword evidence="1" id="KW-0813">Transport</keyword>
<evidence type="ECO:0000256" key="5">
    <source>
        <dbReference type="ARBA" id="ARBA00022683"/>
    </source>
</evidence>
<evidence type="ECO:0000256" key="1">
    <source>
        <dbReference type="ARBA" id="ARBA00022448"/>
    </source>
</evidence>
<dbReference type="Proteomes" id="UP000095546">
    <property type="component" value="Unassembled WGS sequence"/>
</dbReference>
<evidence type="ECO:0000256" key="4">
    <source>
        <dbReference type="ARBA" id="ARBA00022679"/>
    </source>
</evidence>
<evidence type="ECO:0000256" key="3">
    <source>
        <dbReference type="ARBA" id="ARBA00022597"/>
    </source>
</evidence>
<reference evidence="9 10" key="1">
    <citation type="submission" date="2015-09" db="EMBL/GenBank/DDBJ databases">
        <authorList>
            <consortium name="Pathogen Informatics"/>
        </authorList>
    </citation>
    <scope>NUCLEOTIDE SEQUENCE [LARGE SCALE GENOMIC DNA]</scope>
    <source>
        <strain evidence="9 10">2789STDY5608828</strain>
    </source>
</reference>
<evidence type="ECO:0000259" key="8">
    <source>
        <dbReference type="PROSITE" id="PS51100"/>
    </source>
</evidence>
<feature type="modified residue" description="Phosphocysteine; by EIIA" evidence="7">
    <location>
        <position position="8"/>
    </location>
</feature>
<dbReference type="InterPro" id="IPR013012">
    <property type="entry name" value="PTS_EIIB_3"/>
</dbReference>
<keyword evidence="2" id="KW-0597">Phosphoprotein</keyword>
<dbReference type="EC" id="2.7.1.69" evidence="9"/>
<dbReference type="PANTHER" id="PTHR34581">
    <property type="entry name" value="PTS SYSTEM N,N'-DIACETYLCHITOBIOSE-SPECIFIC EIIB COMPONENT"/>
    <property type="match status" value="1"/>
</dbReference>
<dbReference type="CDD" id="cd05564">
    <property type="entry name" value="PTS_IIB_chitobiose_lichenan"/>
    <property type="match status" value="1"/>
</dbReference>
<proteinExistence type="predicted"/>
<keyword evidence="6" id="KW-0418">Kinase</keyword>
<accession>A0A173YLG5</accession>
<sequence>MKKIVLLCASGMSTSMLVKKMQEAAKADGYECSIDAFSASEAATKAADADVVLLGPQIRFQKNKIAAQIPNVPVDAIDMRMYGRMDGKGALALARKLMND</sequence>
<dbReference type="RefSeq" id="WP_036376349.1">
    <property type="nucleotide sequence ID" value="NZ_CABIWZ010000004.1"/>
</dbReference>
<keyword evidence="5" id="KW-0598">Phosphotransferase system</keyword>
<dbReference type="Pfam" id="PF02302">
    <property type="entry name" value="PTS_IIB"/>
    <property type="match status" value="1"/>
</dbReference>
<gene>
    <name evidence="9" type="primary">chbB</name>
    <name evidence="9" type="ORF">ERS852385_00998</name>
</gene>
<keyword evidence="10" id="KW-1185">Reference proteome</keyword>
<dbReference type="PANTHER" id="PTHR34581:SF2">
    <property type="entry name" value="PTS SYSTEM N,N'-DIACETYLCHITOBIOSE-SPECIFIC EIIB COMPONENT"/>
    <property type="match status" value="1"/>
</dbReference>
<dbReference type="InterPro" id="IPR036095">
    <property type="entry name" value="PTS_EIIB-like_sf"/>
</dbReference>
<keyword evidence="4 9" id="KW-0808">Transferase</keyword>
<evidence type="ECO:0000313" key="9">
    <source>
        <dbReference type="EMBL" id="CUN64390.1"/>
    </source>
</evidence>
<dbReference type="InterPro" id="IPR051819">
    <property type="entry name" value="PTS_sugar-specific_EIIB"/>
</dbReference>
<dbReference type="EMBL" id="CYYU01000004">
    <property type="protein sequence ID" value="CUN64390.1"/>
    <property type="molecule type" value="Genomic_DNA"/>
</dbReference>
<dbReference type="Gene3D" id="3.40.50.2300">
    <property type="match status" value="1"/>
</dbReference>
<dbReference type="GO" id="GO:0016301">
    <property type="term" value="F:kinase activity"/>
    <property type="evidence" value="ECO:0007669"/>
    <property type="project" value="UniProtKB-KW"/>
</dbReference>
<evidence type="ECO:0000256" key="6">
    <source>
        <dbReference type="ARBA" id="ARBA00022777"/>
    </source>
</evidence>
<evidence type="ECO:0000256" key="7">
    <source>
        <dbReference type="PROSITE-ProRule" id="PRU00423"/>
    </source>
</evidence>
<evidence type="ECO:0000313" key="10">
    <source>
        <dbReference type="Proteomes" id="UP000095546"/>
    </source>
</evidence>
<evidence type="ECO:0000256" key="2">
    <source>
        <dbReference type="ARBA" id="ARBA00022553"/>
    </source>
</evidence>
<dbReference type="GeneID" id="83710593"/>
<protein>
    <submittedName>
        <fullName evidence="9">N,N'-diacetylchitobiose-specific phosphotransferase enzyme IIB component</fullName>
        <ecNumber evidence="9">2.7.1.69</ecNumber>
    </submittedName>
</protein>
<dbReference type="GO" id="GO:0008982">
    <property type="term" value="F:protein-N(PI)-phosphohistidine-sugar phosphotransferase activity"/>
    <property type="evidence" value="ECO:0007669"/>
    <property type="project" value="InterPro"/>
</dbReference>